<dbReference type="SMART" id="SM00862">
    <property type="entry name" value="Trans_reg_C"/>
    <property type="match status" value="1"/>
</dbReference>
<feature type="domain" description="Response regulatory" evidence="9">
    <location>
        <begin position="5"/>
        <end position="118"/>
    </location>
</feature>
<evidence type="ECO:0000259" key="9">
    <source>
        <dbReference type="PROSITE" id="PS50110"/>
    </source>
</evidence>
<dbReference type="Proteomes" id="UP000199318">
    <property type="component" value="Unassembled WGS sequence"/>
</dbReference>
<dbReference type="FunFam" id="3.40.50.2300:FF:000001">
    <property type="entry name" value="DNA-binding response regulator PhoB"/>
    <property type="match status" value="1"/>
</dbReference>
<dbReference type="PROSITE" id="PS51755">
    <property type="entry name" value="OMPR_PHOB"/>
    <property type="match status" value="1"/>
</dbReference>
<evidence type="ECO:0000256" key="4">
    <source>
        <dbReference type="ARBA" id="ARBA00023015"/>
    </source>
</evidence>
<evidence type="ECO:0000256" key="3">
    <source>
        <dbReference type="ARBA" id="ARBA00023012"/>
    </source>
</evidence>
<keyword evidence="6" id="KW-0804">Transcription</keyword>
<evidence type="ECO:0000256" key="8">
    <source>
        <dbReference type="PROSITE-ProRule" id="PRU01091"/>
    </source>
</evidence>
<dbReference type="GO" id="GO:0005829">
    <property type="term" value="C:cytosol"/>
    <property type="evidence" value="ECO:0007669"/>
    <property type="project" value="TreeGrafter"/>
</dbReference>
<comment type="caution">
    <text evidence="11">The sequence shown here is derived from an EMBL/GenBank/DDBJ whole genome shotgun (WGS) entry which is preliminary data.</text>
</comment>
<keyword evidence="3" id="KW-0902">Two-component regulatory system</keyword>
<dbReference type="GO" id="GO:0006355">
    <property type="term" value="P:regulation of DNA-templated transcription"/>
    <property type="evidence" value="ECO:0007669"/>
    <property type="project" value="InterPro"/>
</dbReference>
<dbReference type="PANTHER" id="PTHR48111">
    <property type="entry name" value="REGULATOR OF RPOS"/>
    <property type="match status" value="1"/>
</dbReference>
<sequence length="232" mass="26162">MKKQNILIVDDEEQMRELVSSMLTDAGYSAFTAADGDAALDLLNSQAIDFIILDILMPGMDGYETCKTIRQTSSVPIMMLTAKTEEEDKVAGLKLGADDYLVKPFGKDELIARMEAVLRRVGIEQTAELNGPDTLTFHNISLNRTSKKAYVKNELITLTKKEFELLELFLQHPEQVFSRERILELIWGMDYLNATSRTVDTHVKTLRLKLKSEASCIQTVWGMGYKLEVPGH</sequence>
<keyword evidence="5 8" id="KW-0238">DNA-binding</keyword>
<reference evidence="12" key="1">
    <citation type="submission" date="2016-10" db="EMBL/GenBank/DDBJ databases">
        <authorList>
            <person name="de Groot N.N."/>
        </authorList>
    </citation>
    <scope>NUCLEOTIDE SEQUENCE [LARGE SCALE GENOMIC DNA]</scope>
    <source>
        <strain evidence="12">10nlg</strain>
    </source>
</reference>
<evidence type="ECO:0000256" key="5">
    <source>
        <dbReference type="ARBA" id="ARBA00023125"/>
    </source>
</evidence>
<keyword evidence="4" id="KW-0805">Transcription regulation</keyword>
<dbReference type="GO" id="GO:0000156">
    <property type="term" value="F:phosphorelay response regulator activity"/>
    <property type="evidence" value="ECO:0007669"/>
    <property type="project" value="TreeGrafter"/>
</dbReference>
<dbReference type="AlphaFoldDB" id="A0A1H9VNS4"/>
<dbReference type="Gene3D" id="1.10.10.10">
    <property type="entry name" value="Winged helix-like DNA-binding domain superfamily/Winged helix DNA-binding domain"/>
    <property type="match status" value="1"/>
</dbReference>
<dbReference type="Pfam" id="PF00486">
    <property type="entry name" value="Trans_reg_C"/>
    <property type="match status" value="1"/>
</dbReference>
<dbReference type="PANTHER" id="PTHR48111:SF1">
    <property type="entry name" value="TWO-COMPONENT RESPONSE REGULATOR ORR33"/>
    <property type="match status" value="1"/>
</dbReference>
<gene>
    <name evidence="11" type="ORF">SAMN05444126_12236</name>
</gene>
<dbReference type="STRING" id="1464123.SAMN05444126_12236"/>
<comment type="subcellular location">
    <subcellularLocation>
        <location evidence="1">Cytoplasm</location>
    </subcellularLocation>
</comment>
<accession>A0A1H9VNS4</accession>
<evidence type="ECO:0000256" key="7">
    <source>
        <dbReference type="PROSITE-ProRule" id="PRU00169"/>
    </source>
</evidence>
<dbReference type="InterPro" id="IPR011006">
    <property type="entry name" value="CheY-like_superfamily"/>
</dbReference>
<dbReference type="FunFam" id="1.10.10.10:FF:000018">
    <property type="entry name" value="DNA-binding response regulator ResD"/>
    <property type="match status" value="1"/>
</dbReference>
<dbReference type="Gene3D" id="6.10.250.690">
    <property type="match status" value="1"/>
</dbReference>
<evidence type="ECO:0000259" key="10">
    <source>
        <dbReference type="PROSITE" id="PS51755"/>
    </source>
</evidence>
<evidence type="ECO:0000256" key="6">
    <source>
        <dbReference type="ARBA" id="ARBA00023163"/>
    </source>
</evidence>
<proteinExistence type="predicted"/>
<evidence type="ECO:0000256" key="1">
    <source>
        <dbReference type="ARBA" id="ARBA00004496"/>
    </source>
</evidence>
<dbReference type="GO" id="GO:0000976">
    <property type="term" value="F:transcription cis-regulatory region binding"/>
    <property type="evidence" value="ECO:0007669"/>
    <property type="project" value="TreeGrafter"/>
</dbReference>
<dbReference type="GO" id="GO:0032993">
    <property type="term" value="C:protein-DNA complex"/>
    <property type="evidence" value="ECO:0007669"/>
    <property type="project" value="TreeGrafter"/>
</dbReference>
<dbReference type="InterPro" id="IPR039420">
    <property type="entry name" value="WalR-like"/>
</dbReference>
<dbReference type="InterPro" id="IPR001867">
    <property type="entry name" value="OmpR/PhoB-type_DNA-bd"/>
</dbReference>
<dbReference type="CDD" id="cd00383">
    <property type="entry name" value="trans_reg_C"/>
    <property type="match status" value="1"/>
</dbReference>
<dbReference type="CDD" id="cd17574">
    <property type="entry name" value="REC_OmpR"/>
    <property type="match status" value="1"/>
</dbReference>
<feature type="domain" description="OmpR/PhoB-type" evidence="10">
    <location>
        <begin position="132"/>
        <end position="229"/>
    </location>
</feature>
<keyword evidence="2 7" id="KW-0597">Phosphoprotein</keyword>
<organism evidence="11 12">
    <name type="scientific">Salisediminibacterium halotolerans</name>
    <dbReference type="NCBI Taxonomy" id="517425"/>
    <lineage>
        <taxon>Bacteria</taxon>
        <taxon>Bacillati</taxon>
        <taxon>Bacillota</taxon>
        <taxon>Bacilli</taxon>
        <taxon>Bacillales</taxon>
        <taxon>Bacillaceae</taxon>
        <taxon>Salisediminibacterium</taxon>
    </lineage>
</organism>
<dbReference type="Pfam" id="PF00072">
    <property type="entry name" value="Response_reg"/>
    <property type="match status" value="1"/>
</dbReference>
<name>A0A1H9VNS4_9BACI</name>
<protein>
    <submittedName>
        <fullName evidence="11">Two-component system, OmpR family, response regulator</fullName>
    </submittedName>
</protein>
<dbReference type="InterPro" id="IPR001789">
    <property type="entry name" value="Sig_transdc_resp-reg_receiver"/>
</dbReference>
<dbReference type="PROSITE" id="PS50110">
    <property type="entry name" value="RESPONSE_REGULATORY"/>
    <property type="match status" value="1"/>
</dbReference>
<dbReference type="Gene3D" id="3.40.50.2300">
    <property type="match status" value="1"/>
</dbReference>
<dbReference type="SUPFAM" id="SSF52172">
    <property type="entry name" value="CheY-like"/>
    <property type="match status" value="1"/>
</dbReference>
<dbReference type="SMART" id="SM00448">
    <property type="entry name" value="REC"/>
    <property type="match status" value="1"/>
</dbReference>
<dbReference type="OrthoDB" id="9790442at2"/>
<evidence type="ECO:0000313" key="11">
    <source>
        <dbReference type="EMBL" id="SES23228.1"/>
    </source>
</evidence>
<feature type="modified residue" description="4-aspartylphosphate" evidence="7">
    <location>
        <position position="54"/>
    </location>
</feature>
<dbReference type="InterPro" id="IPR036388">
    <property type="entry name" value="WH-like_DNA-bd_sf"/>
</dbReference>
<dbReference type="EMBL" id="FOGV01000022">
    <property type="protein sequence ID" value="SES23228.1"/>
    <property type="molecule type" value="Genomic_DNA"/>
</dbReference>
<evidence type="ECO:0000256" key="2">
    <source>
        <dbReference type="ARBA" id="ARBA00022553"/>
    </source>
</evidence>
<evidence type="ECO:0000313" key="12">
    <source>
        <dbReference type="Proteomes" id="UP000199318"/>
    </source>
</evidence>
<keyword evidence="12" id="KW-1185">Reference proteome</keyword>
<feature type="DNA-binding region" description="OmpR/PhoB-type" evidence="8">
    <location>
        <begin position="132"/>
        <end position="229"/>
    </location>
</feature>
<dbReference type="RefSeq" id="WP_093073956.1">
    <property type="nucleotide sequence ID" value="NZ_BJVE01000020.1"/>
</dbReference>